<dbReference type="EMBL" id="BSDI01000002">
    <property type="protein sequence ID" value="GLH95430.1"/>
    <property type="molecule type" value="Genomic_DNA"/>
</dbReference>
<sequence>MPEDQRDPAPAPSTVPEGLELRHLRAFIAVAEELNFGRAAARLFVSQSSLSRLIAALERMLGCVLVHRTTHHVALTLAGQALLEQAPAILRDLEQLVMRTRSIGGELAARIARLGEPFATLTYADTEALRDAAERHYAQLPIAAGIEFRPVNARGVPALVATPPEATARWVLLLHGGAYVNGSAYGFRSMASALAEVTRGEVITPDYRLAPEYTYPAAVEDAESAFAWLLDRGVAPDDVLLVGDTSGAGLALCMLLRAKAAASPLPGRCVFFTPYVDIGTAAPERLPAEPANCATRAGAAFGVARYLGGHPVTDPVLNPLDCDLAGLPQMLIQAAAGDEGLPDAERLARHARACGVDARLEVYPVAAQSFQLYWSFLPQAADALRQVATFASP</sequence>
<evidence type="ECO:0000259" key="3">
    <source>
        <dbReference type="PROSITE" id="PS50931"/>
    </source>
</evidence>
<dbReference type="Gene3D" id="3.40.50.1820">
    <property type="entry name" value="alpha/beta hydrolase"/>
    <property type="match status" value="1"/>
</dbReference>
<dbReference type="Proteomes" id="UP001144280">
    <property type="component" value="Unassembled WGS sequence"/>
</dbReference>
<dbReference type="Pfam" id="PF07859">
    <property type="entry name" value="Abhydrolase_3"/>
    <property type="match status" value="1"/>
</dbReference>
<feature type="domain" description="HTH lysR-type" evidence="3">
    <location>
        <begin position="19"/>
        <end position="76"/>
    </location>
</feature>
<dbReference type="PANTHER" id="PTHR48081">
    <property type="entry name" value="AB HYDROLASE SUPERFAMILY PROTEIN C4A8.06C"/>
    <property type="match status" value="1"/>
</dbReference>
<dbReference type="PANTHER" id="PTHR48081:SF30">
    <property type="entry name" value="ACETYL-HYDROLASE LIPR-RELATED"/>
    <property type="match status" value="1"/>
</dbReference>
<evidence type="ECO:0000256" key="1">
    <source>
        <dbReference type="ARBA" id="ARBA00010515"/>
    </source>
</evidence>
<comment type="caution">
    <text evidence="4">The sequence shown here is derived from an EMBL/GenBank/DDBJ whole genome shotgun (WGS) entry which is preliminary data.</text>
</comment>
<dbReference type="InterPro" id="IPR036390">
    <property type="entry name" value="WH_DNA-bd_sf"/>
</dbReference>
<organism evidence="4 5">
    <name type="scientific">Phytohabitans aurantiacus</name>
    <dbReference type="NCBI Taxonomy" id="3016789"/>
    <lineage>
        <taxon>Bacteria</taxon>
        <taxon>Bacillati</taxon>
        <taxon>Actinomycetota</taxon>
        <taxon>Actinomycetes</taxon>
        <taxon>Micromonosporales</taxon>
        <taxon>Micromonosporaceae</taxon>
    </lineage>
</organism>
<keyword evidence="5" id="KW-1185">Reference proteome</keyword>
<evidence type="ECO:0000256" key="2">
    <source>
        <dbReference type="ARBA" id="ARBA00022801"/>
    </source>
</evidence>
<dbReference type="SUPFAM" id="SSF46785">
    <property type="entry name" value="Winged helix' DNA-binding domain"/>
    <property type="match status" value="1"/>
</dbReference>
<keyword evidence="2" id="KW-0378">Hydrolase</keyword>
<dbReference type="PRINTS" id="PR00039">
    <property type="entry name" value="HTHLYSR"/>
</dbReference>
<accession>A0ABQ5QQ42</accession>
<reference evidence="4" key="1">
    <citation type="submission" date="2022-12" db="EMBL/GenBank/DDBJ databases">
        <title>New Phytohabitans aurantiacus sp. RD004123 nov., an actinomycete isolated from soil.</title>
        <authorList>
            <person name="Triningsih D.W."/>
            <person name="Harunari E."/>
            <person name="Igarashi Y."/>
        </authorList>
    </citation>
    <scope>NUCLEOTIDE SEQUENCE</scope>
    <source>
        <strain evidence="4">RD004123</strain>
    </source>
</reference>
<dbReference type="Pfam" id="PF00126">
    <property type="entry name" value="HTH_1"/>
    <property type="match status" value="1"/>
</dbReference>
<dbReference type="InterPro" id="IPR013094">
    <property type="entry name" value="AB_hydrolase_3"/>
</dbReference>
<evidence type="ECO:0000313" key="4">
    <source>
        <dbReference type="EMBL" id="GLH95430.1"/>
    </source>
</evidence>
<comment type="similarity">
    <text evidence="1">Belongs to the 'GDXG' lipolytic enzyme family.</text>
</comment>
<proteinExistence type="inferred from homology"/>
<gene>
    <name evidence="4" type="ORF">Pa4123_07020</name>
</gene>
<name>A0ABQ5QQ42_9ACTN</name>
<evidence type="ECO:0000313" key="5">
    <source>
        <dbReference type="Proteomes" id="UP001144280"/>
    </source>
</evidence>
<dbReference type="InterPro" id="IPR000847">
    <property type="entry name" value="LysR_HTH_N"/>
</dbReference>
<dbReference type="InterPro" id="IPR029058">
    <property type="entry name" value="AB_hydrolase_fold"/>
</dbReference>
<protein>
    <recommendedName>
        <fullName evidence="3">HTH lysR-type domain-containing protein</fullName>
    </recommendedName>
</protein>
<dbReference type="Gene3D" id="1.10.10.10">
    <property type="entry name" value="Winged helix-like DNA-binding domain superfamily/Winged helix DNA-binding domain"/>
    <property type="match status" value="1"/>
</dbReference>
<dbReference type="SUPFAM" id="SSF53474">
    <property type="entry name" value="alpha/beta-Hydrolases"/>
    <property type="match status" value="1"/>
</dbReference>
<dbReference type="InterPro" id="IPR036388">
    <property type="entry name" value="WH-like_DNA-bd_sf"/>
</dbReference>
<dbReference type="PROSITE" id="PS50931">
    <property type="entry name" value="HTH_LYSR"/>
    <property type="match status" value="1"/>
</dbReference>
<dbReference type="InterPro" id="IPR050300">
    <property type="entry name" value="GDXG_lipolytic_enzyme"/>
</dbReference>
<dbReference type="RefSeq" id="WP_281892437.1">
    <property type="nucleotide sequence ID" value="NZ_BSDI01000002.1"/>
</dbReference>